<keyword evidence="3" id="KW-1185">Reference proteome</keyword>
<gene>
    <name evidence="2" type="ORF">WR25_06173</name>
</gene>
<protein>
    <submittedName>
        <fullName evidence="2">Uncharacterized protein</fullName>
    </submittedName>
</protein>
<feature type="region of interest" description="Disordered" evidence="1">
    <location>
        <begin position="1"/>
        <end position="40"/>
    </location>
</feature>
<dbReference type="Proteomes" id="UP000218231">
    <property type="component" value="Unassembled WGS sequence"/>
</dbReference>
<accession>A0A2A2LSM3</accession>
<dbReference type="AlphaFoldDB" id="A0A2A2LSM3"/>
<sequence>MGGSANTSTRIAAGGNGASTMTAVEEAPAGGSSTMTAGSQGPFCCPPKSLDIDSIATIVNQTACPAQTYHLNKLAQQLISIQ</sequence>
<dbReference type="EMBL" id="LIAE01006468">
    <property type="protein sequence ID" value="PAV89168.1"/>
    <property type="molecule type" value="Genomic_DNA"/>
</dbReference>
<name>A0A2A2LSM3_9BILA</name>
<dbReference type="OrthoDB" id="5872437at2759"/>
<feature type="compositionally biased region" description="Polar residues" evidence="1">
    <location>
        <begin position="1"/>
        <end position="10"/>
    </location>
</feature>
<proteinExistence type="predicted"/>
<organism evidence="2 3">
    <name type="scientific">Diploscapter pachys</name>
    <dbReference type="NCBI Taxonomy" id="2018661"/>
    <lineage>
        <taxon>Eukaryota</taxon>
        <taxon>Metazoa</taxon>
        <taxon>Ecdysozoa</taxon>
        <taxon>Nematoda</taxon>
        <taxon>Chromadorea</taxon>
        <taxon>Rhabditida</taxon>
        <taxon>Rhabditina</taxon>
        <taxon>Rhabditomorpha</taxon>
        <taxon>Rhabditoidea</taxon>
        <taxon>Rhabditidae</taxon>
        <taxon>Diploscapter</taxon>
    </lineage>
</organism>
<comment type="caution">
    <text evidence="2">The sequence shown here is derived from an EMBL/GenBank/DDBJ whole genome shotgun (WGS) entry which is preliminary data.</text>
</comment>
<evidence type="ECO:0000313" key="2">
    <source>
        <dbReference type="EMBL" id="PAV89168.1"/>
    </source>
</evidence>
<reference evidence="2 3" key="1">
    <citation type="journal article" date="2017" name="Curr. Biol.">
        <title>Genome architecture and evolution of a unichromosomal asexual nematode.</title>
        <authorList>
            <person name="Fradin H."/>
            <person name="Zegar C."/>
            <person name="Gutwein M."/>
            <person name="Lucas J."/>
            <person name="Kovtun M."/>
            <person name="Corcoran D."/>
            <person name="Baugh L.R."/>
            <person name="Kiontke K."/>
            <person name="Gunsalus K."/>
            <person name="Fitch D.H."/>
            <person name="Piano F."/>
        </authorList>
    </citation>
    <scope>NUCLEOTIDE SEQUENCE [LARGE SCALE GENOMIC DNA]</scope>
    <source>
        <strain evidence="2">PF1309</strain>
    </source>
</reference>
<evidence type="ECO:0000313" key="3">
    <source>
        <dbReference type="Proteomes" id="UP000218231"/>
    </source>
</evidence>
<evidence type="ECO:0000256" key="1">
    <source>
        <dbReference type="SAM" id="MobiDB-lite"/>
    </source>
</evidence>